<dbReference type="Gene3D" id="2.60.40.790">
    <property type="match status" value="1"/>
</dbReference>
<feature type="compositionally biased region" description="Polar residues" evidence="4">
    <location>
        <begin position="15"/>
        <end position="26"/>
    </location>
</feature>
<evidence type="ECO:0000256" key="2">
    <source>
        <dbReference type="ARBA" id="ARBA00022490"/>
    </source>
</evidence>
<feature type="compositionally biased region" description="Basic and acidic residues" evidence="4">
    <location>
        <begin position="200"/>
        <end position="213"/>
    </location>
</feature>
<feature type="region of interest" description="Disordered" evidence="4">
    <location>
        <begin position="1"/>
        <end position="62"/>
    </location>
</feature>
<feature type="compositionally biased region" description="Acidic residues" evidence="4">
    <location>
        <begin position="1"/>
        <end position="13"/>
    </location>
</feature>
<dbReference type="AlphaFoldDB" id="A0A7I4F025"/>
<name>A0A7I4F025_PHYPA</name>
<evidence type="ECO:0000259" key="5">
    <source>
        <dbReference type="PROSITE" id="PS51203"/>
    </source>
</evidence>
<feature type="region of interest" description="Disordered" evidence="4">
    <location>
        <begin position="141"/>
        <end position="230"/>
    </location>
</feature>
<comment type="subcellular location">
    <subcellularLocation>
        <location evidence="1">Cytoplasm</location>
    </subcellularLocation>
</comment>
<evidence type="ECO:0000313" key="7">
    <source>
        <dbReference type="Proteomes" id="UP000006727"/>
    </source>
</evidence>
<dbReference type="EMBL" id="ABEU02000011">
    <property type="status" value="NOT_ANNOTATED_CDS"/>
    <property type="molecule type" value="Genomic_DNA"/>
</dbReference>
<dbReference type="PANTHER" id="PTHR12356">
    <property type="entry name" value="NUCLEAR MOVEMENT PROTEIN NUDC"/>
    <property type="match status" value="1"/>
</dbReference>
<dbReference type="Gramene" id="Pp3c11_14270V3.2">
    <property type="protein sequence ID" value="Pp3c11_14270V3.2"/>
    <property type="gene ID" value="Pp3c11_14270"/>
</dbReference>
<protein>
    <recommendedName>
        <fullName evidence="5">CS domain-containing protein</fullName>
    </recommendedName>
</protein>
<accession>A0A7I4F025</accession>
<gene>
    <name evidence="6" type="primary">LOC112289087</name>
</gene>
<organism evidence="6 7">
    <name type="scientific">Physcomitrium patens</name>
    <name type="common">Spreading-leaved earth moss</name>
    <name type="synonym">Physcomitrella patens</name>
    <dbReference type="NCBI Taxonomy" id="3218"/>
    <lineage>
        <taxon>Eukaryota</taxon>
        <taxon>Viridiplantae</taxon>
        <taxon>Streptophyta</taxon>
        <taxon>Embryophyta</taxon>
        <taxon>Bryophyta</taxon>
        <taxon>Bryophytina</taxon>
        <taxon>Bryopsida</taxon>
        <taxon>Funariidae</taxon>
        <taxon>Funariales</taxon>
        <taxon>Funariaceae</taxon>
        <taxon>Physcomitrium</taxon>
    </lineage>
</organism>
<feature type="compositionally biased region" description="Basic and acidic residues" evidence="4">
    <location>
        <begin position="141"/>
        <end position="155"/>
    </location>
</feature>
<feature type="domain" description="CS" evidence="5">
    <location>
        <begin position="230"/>
        <end position="319"/>
    </location>
</feature>
<dbReference type="FunFam" id="2.60.40.790:FF:000001">
    <property type="entry name" value="Nuclear migration protein nudC"/>
    <property type="match status" value="1"/>
</dbReference>
<dbReference type="PANTHER" id="PTHR12356:SF3">
    <property type="entry name" value="NUCLEAR MIGRATION PROTEIN NUDC"/>
    <property type="match status" value="1"/>
</dbReference>
<dbReference type="CDD" id="cd06467">
    <property type="entry name" value="p23_NUDC_like"/>
    <property type="match status" value="1"/>
</dbReference>
<evidence type="ECO:0000256" key="3">
    <source>
        <dbReference type="ARBA" id="ARBA00053226"/>
    </source>
</evidence>
<feature type="compositionally biased region" description="Low complexity" evidence="4">
    <location>
        <begin position="37"/>
        <end position="47"/>
    </location>
</feature>
<evidence type="ECO:0000313" key="6">
    <source>
        <dbReference type="EnsemblPlants" id="Pp3c11_14270V3.2"/>
    </source>
</evidence>
<dbReference type="GO" id="GO:0005737">
    <property type="term" value="C:cytoplasm"/>
    <property type="evidence" value="ECO:0007669"/>
    <property type="project" value="UniProtKB-SubCell"/>
</dbReference>
<reference evidence="6 7" key="2">
    <citation type="journal article" date="2018" name="Plant J.">
        <title>The Physcomitrella patens chromosome-scale assembly reveals moss genome structure and evolution.</title>
        <authorList>
            <person name="Lang D."/>
            <person name="Ullrich K.K."/>
            <person name="Murat F."/>
            <person name="Fuchs J."/>
            <person name="Jenkins J."/>
            <person name="Haas F.B."/>
            <person name="Piednoel M."/>
            <person name="Gundlach H."/>
            <person name="Van Bel M."/>
            <person name="Meyberg R."/>
            <person name="Vives C."/>
            <person name="Morata J."/>
            <person name="Symeonidi A."/>
            <person name="Hiss M."/>
            <person name="Muchero W."/>
            <person name="Kamisugi Y."/>
            <person name="Saleh O."/>
            <person name="Blanc G."/>
            <person name="Decker E.L."/>
            <person name="van Gessel N."/>
            <person name="Grimwood J."/>
            <person name="Hayes R.D."/>
            <person name="Graham S.W."/>
            <person name="Gunter L.E."/>
            <person name="McDaniel S.F."/>
            <person name="Hoernstein S.N.W."/>
            <person name="Larsson A."/>
            <person name="Li F.W."/>
            <person name="Perroud P.F."/>
            <person name="Phillips J."/>
            <person name="Ranjan P."/>
            <person name="Rokshar D.S."/>
            <person name="Rothfels C.J."/>
            <person name="Schneider L."/>
            <person name="Shu S."/>
            <person name="Stevenson D.W."/>
            <person name="Thummler F."/>
            <person name="Tillich M."/>
            <person name="Villarreal Aguilar J.C."/>
            <person name="Widiez T."/>
            <person name="Wong G.K."/>
            <person name="Wymore A."/>
            <person name="Zhang Y."/>
            <person name="Zimmer A.D."/>
            <person name="Quatrano R.S."/>
            <person name="Mayer K.F.X."/>
            <person name="Goodstein D."/>
            <person name="Casacuberta J.M."/>
            <person name="Vandepoele K."/>
            <person name="Reski R."/>
            <person name="Cuming A.C."/>
            <person name="Tuskan G.A."/>
            <person name="Maumus F."/>
            <person name="Salse J."/>
            <person name="Schmutz J."/>
            <person name="Rensing S.A."/>
        </authorList>
    </citation>
    <scope>NUCLEOTIDE SEQUENCE [LARGE SCALE GENOMIC DNA]</scope>
    <source>
        <strain evidence="6 7">cv. Gransden 2004</strain>
    </source>
</reference>
<keyword evidence="2" id="KW-0963">Cytoplasm</keyword>
<dbReference type="EnsemblPlants" id="Pp3c11_14270V3.2">
    <property type="protein sequence ID" value="Pp3c11_14270V3.2"/>
    <property type="gene ID" value="Pp3c11_14270"/>
</dbReference>
<dbReference type="InterPro" id="IPR037898">
    <property type="entry name" value="NudC_fam"/>
</dbReference>
<dbReference type="Pfam" id="PF04969">
    <property type="entry name" value="CS"/>
    <property type="match status" value="1"/>
</dbReference>
<dbReference type="InterPro" id="IPR008978">
    <property type="entry name" value="HSP20-like_chaperone"/>
</dbReference>
<evidence type="ECO:0000256" key="1">
    <source>
        <dbReference type="ARBA" id="ARBA00004496"/>
    </source>
</evidence>
<keyword evidence="7" id="KW-1185">Reference proteome</keyword>
<feature type="compositionally biased region" description="Polar residues" evidence="4">
    <location>
        <begin position="157"/>
        <end position="169"/>
    </location>
</feature>
<comment type="function">
    <text evidence="3">Small heat shock protein required for the establishment of auxin gradients and for patterning of the apical domain of the embryo. Involved in the specification of the cotyledon primordia. Also required for normal inflorescence and floral meristem function, normal developmental patterning and thermotolerance. Acts as a molecular chaperone.</text>
</comment>
<proteinExistence type="predicted"/>
<reference evidence="6 7" key="1">
    <citation type="journal article" date="2008" name="Science">
        <title>The Physcomitrella genome reveals evolutionary insights into the conquest of land by plants.</title>
        <authorList>
            <person name="Rensing S."/>
            <person name="Lang D."/>
            <person name="Zimmer A."/>
            <person name="Terry A."/>
            <person name="Salamov A."/>
            <person name="Shapiro H."/>
            <person name="Nishiyama T."/>
            <person name="Perroud P.-F."/>
            <person name="Lindquist E."/>
            <person name="Kamisugi Y."/>
            <person name="Tanahashi T."/>
            <person name="Sakakibara K."/>
            <person name="Fujita T."/>
            <person name="Oishi K."/>
            <person name="Shin-I T."/>
            <person name="Kuroki Y."/>
            <person name="Toyoda A."/>
            <person name="Suzuki Y."/>
            <person name="Hashimoto A."/>
            <person name="Yamaguchi K."/>
            <person name="Sugano A."/>
            <person name="Kohara Y."/>
            <person name="Fujiyama A."/>
            <person name="Anterola A."/>
            <person name="Aoki S."/>
            <person name="Ashton N."/>
            <person name="Barbazuk W.B."/>
            <person name="Barker E."/>
            <person name="Bennetzen J."/>
            <person name="Bezanilla M."/>
            <person name="Blankenship R."/>
            <person name="Cho S.H."/>
            <person name="Dutcher S."/>
            <person name="Estelle M."/>
            <person name="Fawcett J.A."/>
            <person name="Gundlach H."/>
            <person name="Hanada K."/>
            <person name="Heyl A."/>
            <person name="Hicks K.A."/>
            <person name="Hugh J."/>
            <person name="Lohr M."/>
            <person name="Mayer K."/>
            <person name="Melkozernov A."/>
            <person name="Murata T."/>
            <person name="Nelson D."/>
            <person name="Pils B."/>
            <person name="Prigge M."/>
            <person name="Reiss B."/>
            <person name="Renner T."/>
            <person name="Rombauts S."/>
            <person name="Rushton P."/>
            <person name="Sanderfoot A."/>
            <person name="Schween G."/>
            <person name="Shiu S.-H."/>
            <person name="Stueber K."/>
            <person name="Theodoulou F.L."/>
            <person name="Tu H."/>
            <person name="Van de Peer Y."/>
            <person name="Verrier P.J."/>
            <person name="Waters E."/>
            <person name="Wood A."/>
            <person name="Yang L."/>
            <person name="Cove D."/>
            <person name="Cuming A."/>
            <person name="Hasebe M."/>
            <person name="Lucas S."/>
            <person name="Mishler D.B."/>
            <person name="Reski R."/>
            <person name="Grigoriev I."/>
            <person name="Quatrano R.S."/>
            <person name="Boore J.L."/>
        </authorList>
    </citation>
    <scope>NUCLEOTIDE SEQUENCE [LARGE SCALE GENOMIC DNA]</scope>
    <source>
        <strain evidence="6 7">cv. Gransden 2004</strain>
    </source>
</reference>
<dbReference type="Proteomes" id="UP000006727">
    <property type="component" value="Chromosome 11"/>
</dbReference>
<reference evidence="6" key="3">
    <citation type="submission" date="2020-12" db="UniProtKB">
        <authorList>
            <consortium name="EnsemblPlants"/>
        </authorList>
    </citation>
    <scope>IDENTIFICATION</scope>
</reference>
<sequence>MAVISEYDEEEEQVQPRTSTSRQTKPSELVKPSKEIPAAAAPSQAQPRGQFPPPSQPDNIELHQHDPVLSAMLEEHKRHPLQLLTTVIDFLFRKTDLSRESRVESMVTEIVTAAIKRCAHEGEGVSPEKVAKVDQTKISIPEHDSHKSEPMDECRTPVNTSVGKTSAQHLQVKEPQGDEVAEGSEIAPSPPGKVEPVAAIDERPASKDVKVDEPIEDQGTGLKPNSGNGCDHEKYSWTQTLAEVTLHISLPQGTKGKSVVCDVKKTMFKAGLKGQSPILEGEFDNPVKPDDCYWTIEDDGTLCVTLTKCNRMEWWKSVVKGEPEINTKKVVPENSKLQDLDGETRQTVEKMMYDQRQRALGLPTSDESSKSEVLKKFMAQVRSRCNTIIDQ</sequence>
<evidence type="ECO:0000256" key="4">
    <source>
        <dbReference type="SAM" id="MobiDB-lite"/>
    </source>
</evidence>
<dbReference type="InterPro" id="IPR007052">
    <property type="entry name" value="CS_dom"/>
</dbReference>
<dbReference type="PROSITE" id="PS51203">
    <property type="entry name" value="CS"/>
    <property type="match status" value="1"/>
</dbReference>
<dbReference type="SUPFAM" id="SSF49764">
    <property type="entry name" value="HSP20-like chaperones"/>
    <property type="match status" value="1"/>
</dbReference>